<dbReference type="InterPro" id="IPR002789">
    <property type="entry name" value="HerA_central"/>
</dbReference>
<dbReference type="PANTHER" id="PTHR30121">
    <property type="entry name" value="UNCHARACTERIZED PROTEIN YJGR-RELATED"/>
    <property type="match status" value="1"/>
</dbReference>
<evidence type="ECO:0008006" key="5">
    <source>
        <dbReference type="Google" id="ProtNLM"/>
    </source>
</evidence>
<keyword evidence="4" id="KW-1185">Reference proteome</keyword>
<dbReference type="HOGENOM" id="CLU_645478_0_0_6"/>
<feature type="domain" description="Helicase HerA-like C-terminal" evidence="2">
    <location>
        <begin position="263"/>
        <end position="392"/>
    </location>
</feature>
<evidence type="ECO:0000313" key="4">
    <source>
        <dbReference type="Proteomes" id="UP000031623"/>
    </source>
</evidence>
<dbReference type="EMBL" id="AP014633">
    <property type="protein sequence ID" value="BAP57220.1"/>
    <property type="molecule type" value="Genomic_DNA"/>
</dbReference>
<dbReference type="Pfam" id="PF05872">
    <property type="entry name" value="HerA_C"/>
    <property type="match status" value="1"/>
</dbReference>
<protein>
    <recommendedName>
        <fullName evidence="5">Helicase HerA central domain-containing protein</fullName>
    </recommendedName>
</protein>
<name>A0A090AP10_9GAMM</name>
<dbReference type="InterPro" id="IPR033186">
    <property type="entry name" value="HerA_C"/>
</dbReference>
<feature type="domain" description="Helicase HerA central" evidence="1">
    <location>
        <begin position="5"/>
        <end position="185"/>
    </location>
</feature>
<dbReference type="KEGG" id="tig:THII_2923"/>
<sequence>MNNIIGRIHSTEIPIAVDWSTFKHHILVAGATGSGKSNTVANLIKAAQGQGACVIIYDQKPDYKNICNPNDETHLFQAWKPEVVKPFGLEKVEKYCLYQGEGETEKSEKAIAIRARDVSLEMLINALFPYPDEGNQRDVFGGLLSYYRDNKDKNWTLNKFSTWVRDSRKKTQKDGNTQSQLDRIAESQGWGKLNEMTLDAMQRKMEQRKMQWLDSLEDNSHKSDTGIFSDIDGDSSVSRGYFVPRKHLDSSKVIVIRTNADGREYGLFLSYMLRKVYDLKRSGEISFPIVNIVDEAQDIFQGEKAIRDAATSTMNEIIRKRRSKDIGFVIAVQSVSQLPDSVLTNLNTRLIHRQNSVEELRKAIPSASQNLMANSLTFGPGEALVSIFEARSVVHAEMAPSPFELTKTSAKPRQTLGDQIGNNPA</sequence>
<dbReference type="SUPFAM" id="SSF52540">
    <property type="entry name" value="P-loop containing nucleoside triphosphate hydrolases"/>
    <property type="match status" value="1"/>
</dbReference>
<dbReference type="OrthoDB" id="9758751at2"/>
<dbReference type="Pfam" id="PF01935">
    <property type="entry name" value="DUF87"/>
    <property type="match status" value="1"/>
</dbReference>
<dbReference type="Proteomes" id="UP000031623">
    <property type="component" value="Chromosome"/>
</dbReference>
<evidence type="ECO:0000259" key="1">
    <source>
        <dbReference type="Pfam" id="PF01935"/>
    </source>
</evidence>
<organism evidence="3 4">
    <name type="scientific">Thioploca ingrica</name>
    <dbReference type="NCBI Taxonomy" id="40754"/>
    <lineage>
        <taxon>Bacteria</taxon>
        <taxon>Pseudomonadati</taxon>
        <taxon>Pseudomonadota</taxon>
        <taxon>Gammaproteobacteria</taxon>
        <taxon>Thiotrichales</taxon>
        <taxon>Thiotrichaceae</taxon>
        <taxon>Thioploca</taxon>
    </lineage>
</organism>
<gene>
    <name evidence="3" type="ORF">THII_2923</name>
</gene>
<evidence type="ECO:0000313" key="3">
    <source>
        <dbReference type="EMBL" id="BAP57220.1"/>
    </source>
</evidence>
<reference evidence="3 4" key="1">
    <citation type="journal article" date="2014" name="ISME J.">
        <title>Ecophysiology of Thioploca ingrica as revealed by the complete genome sequence supplemented with proteomic evidence.</title>
        <authorList>
            <person name="Kojima H."/>
            <person name="Ogura Y."/>
            <person name="Yamamoto N."/>
            <person name="Togashi T."/>
            <person name="Mori H."/>
            <person name="Watanabe T."/>
            <person name="Nemoto F."/>
            <person name="Kurokawa K."/>
            <person name="Hayashi T."/>
            <person name="Fukui M."/>
        </authorList>
    </citation>
    <scope>NUCLEOTIDE SEQUENCE [LARGE SCALE GENOMIC DNA]</scope>
</reference>
<dbReference type="InterPro" id="IPR051162">
    <property type="entry name" value="T4SS_component"/>
</dbReference>
<evidence type="ECO:0000259" key="2">
    <source>
        <dbReference type="Pfam" id="PF05872"/>
    </source>
</evidence>
<dbReference type="InterPro" id="IPR027417">
    <property type="entry name" value="P-loop_NTPase"/>
</dbReference>
<proteinExistence type="predicted"/>
<accession>A0A090AP10</accession>
<dbReference type="STRING" id="40754.THII_2923"/>
<dbReference type="PANTHER" id="PTHR30121:SF6">
    <property type="entry name" value="SLR6007 PROTEIN"/>
    <property type="match status" value="1"/>
</dbReference>
<dbReference type="AlphaFoldDB" id="A0A090AP10"/>
<dbReference type="Gene3D" id="3.40.50.300">
    <property type="entry name" value="P-loop containing nucleotide triphosphate hydrolases"/>
    <property type="match status" value="2"/>
</dbReference>